<feature type="chain" id="PRO_5047254872" evidence="6">
    <location>
        <begin position="25"/>
        <end position="449"/>
    </location>
</feature>
<feature type="region of interest" description="Disordered" evidence="5">
    <location>
        <begin position="30"/>
        <end position="52"/>
    </location>
</feature>
<comment type="similarity">
    <text evidence="2">Belongs to the bacterial solute-binding protein 1 family.</text>
</comment>
<dbReference type="Gene3D" id="3.40.190.10">
    <property type="entry name" value="Periplasmic binding protein-like II"/>
    <property type="match status" value="1"/>
</dbReference>
<dbReference type="Pfam" id="PF01547">
    <property type="entry name" value="SBP_bac_1"/>
    <property type="match status" value="1"/>
</dbReference>
<comment type="caution">
    <text evidence="7">The sequence shown here is derived from an EMBL/GenBank/DDBJ whole genome shotgun (WGS) entry which is preliminary data.</text>
</comment>
<dbReference type="InterPro" id="IPR050490">
    <property type="entry name" value="Bact_solute-bd_prot1"/>
</dbReference>
<organism evidence="7 8">
    <name type="scientific">Metabacillus halosaccharovorans</name>
    <dbReference type="NCBI Taxonomy" id="930124"/>
    <lineage>
        <taxon>Bacteria</taxon>
        <taxon>Bacillati</taxon>
        <taxon>Bacillota</taxon>
        <taxon>Bacilli</taxon>
        <taxon>Bacillales</taxon>
        <taxon>Bacillaceae</taxon>
        <taxon>Metabacillus</taxon>
    </lineage>
</organism>
<dbReference type="SUPFAM" id="SSF53850">
    <property type="entry name" value="Periplasmic binding protein-like II"/>
    <property type="match status" value="1"/>
</dbReference>
<dbReference type="CDD" id="cd13585">
    <property type="entry name" value="PBP2_TMBP_like"/>
    <property type="match status" value="1"/>
</dbReference>
<evidence type="ECO:0000313" key="8">
    <source>
        <dbReference type="Proteomes" id="UP001526147"/>
    </source>
</evidence>
<evidence type="ECO:0000256" key="1">
    <source>
        <dbReference type="ARBA" id="ARBA00004196"/>
    </source>
</evidence>
<evidence type="ECO:0000256" key="5">
    <source>
        <dbReference type="SAM" id="MobiDB-lite"/>
    </source>
</evidence>
<keyword evidence="4 6" id="KW-0732">Signal</keyword>
<dbReference type="EMBL" id="JAOYEY010000038">
    <property type="protein sequence ID" value="MCV9886368.1"/>
    <property type="molecule type" value="Genomic_DNA"/>
</dbReference>
<feature type="compositionally biased region" description="Polar residues" evidence="5">
    <location>
        <begin position="30"/>
        <end position="39"/>
    </location>
</feature>
<evidence type="ECO:0000256" key="3">
    <source>
        <dbReference type="ARBA" id="ARBA00022448"/>
    </source>
</evidence>
<evidence type="ECO:0000256" key="6">
    <source>
        <dbReference type="SAM" id="SignalP"/>
    </source>
</evidence>
<sequence length="449" mass="49828">MFVKKMISLGIAMMLFGSLIGCSAFTGSENGGDSATQSGKNEDGTTTIGISTWGSPDELKVFKELVSNFEEDNPDIKVKVTHIPDDYAGKMNTMLAGGTAPDVVFASDGDFGRWVSADLFLNMQELIDNSDINTDDMWESALVRYKYDGKTLGEGDLYALPKDIGPSVLYYNKELFDKAGIPYPSPEKPMSWEEYIEIAKKLTIDENGDGKPEQYGMGPLWWEGFVWSNGGNVLSEDRKEFVLNSPEAVEAMQFVADMSNKHNVAPDSRALEAMSADQMFESGKVAMVFNGRWMVPTYRKLNFDWNVAPFPAGKTGESSGWSGSVGYAINKKTKFVDESFRLVEYLAGEEGQTIQTELGFAIPTYKSLSNTDVFLQPGQKPENPEVFIQAAENQRPGPWSMTTNNKWLDTVNQKLADLWNGKKSAEELLNEIKPEVDKHLKEGNPAIFE</sequence>
<evidence type="ECO:0000256" key="2">
    <source>
        <dbReference type="ARBA" id="ARBA00008520"/>
    </source>
</evidence>
<dbReference type="InterPro" id="IPR006059">
    <property type="entry name" value="SBP"/>
</dbReference>
<dbReference type="PANTHER" id="PTHR43649:SF31">
    <property type="entry name" value="SN-GLYCEROL-3-PHOSPHATE-BINDING PERIPLASMIC PROTEIN UGPB"/>
    <property type="match status" value="1"/>
</dbReference>
<evidence type="ECO:0000313" key="7">
    <source>
        <dbReference type="EMBL" id="MCV9886368.1"/>
    </source>
</evidence>
<proteinExistence type="inferred from homology"/>
<accession>A0ABT3DH52</accession>
<dbReference type="PROSITE" id="PS51257">
    <property type="entry name" value="PROKAR_LIPOPROTEIN"/>
    <property type="match status" value="1"/>
</dbReference>
<dbReference type="PANTHER" id="PTHR43649">
    <property type="entry name" value="ARABINOSE-BINDING PROTEIN-RELATED"/>
    <property type="match status" value="1"/>
</dbReference>
<name>A0ABT3DH52_9BACI</name>
<reference evidence="7 8" key="1">
    <citation type="submission" date="2022-10" db="EMBL/GenBank/DDBJ databases">
        <title>Draft genome assembly of moderately radiation resistant bacterium Metabacillus halosaccharovorans.</title>
        <authorList>
            <person name="Pal S."/>
            <person name="Gopinathan A."/>
        </authorList>
    </citation>
    <scope>NUCLEOTIDE SEQUENCE [LARGE SCALE GENOMIC DNA]</scope>
    <source>
        <strain evidence="7 8">VITHBRA001</strain>
    </source>
</reference>
<gene>
    <name evidence="7" type="ORF">OIH86_12020</name>
</gene>
<feature type="signal peptide" evidence="6">
    <location>
        <begin position="1"/>
        <end position="24"/>
    </location>
</feature>
<keyword evidence="8" id="KW-1185">Reference proteome</keyword>
<dbReference type="RefSeq" id="WP_264142994.1">
    <property type="nucleotide sequence ID" value="NZ_JAOYEY010000038.1"/>
</dbReference>
<dbReference type="Proteomes" id="UP001526147">
    <property type="component" value="Unassembled WGS sequence"/>
</dbReference>
<comment type="subcellular location">
    <subcellularLocation>
        <location evidence="1">Cell envelope</location>
    </subcellularLocation>
</comment>
<keyword evidence="3" id="KW-0813">Transport</keyword>
<protein>
    <submittedName>
        <fullName evidence="7">Sugar ABC transporter substrate-binding protein</fullName>
    </submittedName>
</protein>
<evidence type="ECO:0000256" key="4">
    <source>
        <dbReference type="ARBA" id="ARBA00022729"/>
    </source>
</evidence>